<dbReference type="EMBL" id="OP616811">
    <property type="protein sequence ID" value="WDA98911.1"/>
    <property type="molecule type" value="Genomic_DNA"/>
</dbReference>
<dbReference type="PROSITE" id="PS01127">
    <property type="entry name" value="EF_TS_2"/>
    <property type="match status" value="1"/>
</dbReference>
<evidence type="ECO:0000256" key="6">
    <source>
        <dbReference type="RuleBase" id="RU000642"/>
    </source>
</evidence>
<dbReference type="PANTHER" id="PTHR11741:SF0">
    <property type="entry name" value="ELONGATION FACTOR TS, MITOCHONDRIAL"/>
    <property type="match status" value="1"/>
</dbReference>
<dbReference type="SUPFAM" id="SSF54713">
    <property type="entry name" value="Elongation factor Ts (EF-Ts), dimerisation domain"/>
    <property type="match status" value="1"/>
</dbReference>
<dbReference type="InterPro" id="IPR036402">
    <property type="entry name" value="EF-Ts_dimer_sf"/>
</dbReference>
<dbReference type="SUPFAM" id="SSF46934">
    <property type="entry name" value="UBA-like"/>
    <property type="match status" value="1"/>
</dbReference>
<dbReference type="HAMAP" id="MF_00050">
    <property type="entry name" value="EF_Ts"/>
    <property type="match status" value="1"/>
</dbReference>
<comment type="similarity">
    <text evidence="1 4 6">Belongs to the EF-Ts family.</text>
</comment>
<keyword evidence="5" id="KW-0496">Mitochondrion</keyword>
<keyword evidence="2 4" id="KW-0251">Elongation factor</keyword>
<evidence type="ECO:0000259" key="7">
    <source>
        <dbReference type="Pfam" id="PF00889"/>
    </source>
</evidence>
<keyword evidence="3 4" id="KW-0648">Protein biosynthesis</keyword>
<evidence type="ECO:0000256" key="3">
    <source>
        <dbReference type="ARBA" id="ARBA00022917"/>
    </source>
</evidence>
<dbReference type="GO" id="GO:0005739">
    <property type="term" value="C:mitochondrion"/>
    <property type="evidence" value="ECO:0007669"/>
    <property type="project" value="UniProtKB-SubCell"/>
</dbReference>
<feature type="domain" description="Translation elongation factor EFTs/EF1B dimerisation" evidence="7">
    <location>
        <begin position="57"/>
        <end position="200"/>
    </location>
</feature>
<evidence type="ECO:0000256" key="2">
    <source>
        <dbReference type="ARBA" id="ARBA00022768"/>
    </source>
</evidence>
<dbReference type="Pfam" id="PF00889">
    <property type="entry name" value="EF_TS"/>
    <property type="match status" value="1"/>
</dbReference>
<dbReference type="CDD" id="cd14275">
    <property type="entry name" value="UBA_EF-Ts"/>
    <property type="match status" value="1"/>
</dbReference>
<protein>
    <recommendedName>
        <fullName evidence="5">Elongation factor Ts, mitochondrial</fullName>
        <shortName evidence="5">EF-Ts</shortName>
        <shortName evidence="5">EF-TsMt</shortName>
    </recommendedName>
</protein>
<sequence>MTKQISAQSIKELREKTGAGMMDCKKALQECSGDMNKALEELRKKGLAYAEKKIGRKTAEGIIESYIHIGGRIGVLVEINCETDFVAKREEFQQMARNIAMQLAASPNVEYVQISDIPKEIIEKEKEIESQREDIKDKPEKIKTQIVEGRIHKRLKELSLLDQEYIRDPNITVEELIKQNIATIGENIQVKRFVKFLLGENTNNEDDKRNNNFQYEVQKMLQS</sequence>
<dbReference type="GO" id="GO:0003746">
    <property type="term" value="F:translation elongation factor activity"/>
    <property type="evidence" value="ECO:0007669"/>
    <property type="project" value="UniProtKB-UniRule"/>
</dbReference>
<comment type="subcellular location">
    <subcellularLocation>
        <location evidence="4">Cytoplasm</location>
    </subcellularLocation>
    <subcellularLocation>
        <location evidence="5">Mitochondrion</location>
    </subcellularLocation>
</comment>
<dbReference type="Gene3D" id="3.30.479.20">
    <property type="entry name" value="Elongation factor Ts, dimerisation domain"/>
    <property type="match status" value="1"/>
</dbReference>
<dbReference type="AlphaFoldDB" id="A0A9Y1I264"/>
<dbReference type="InterPro" id="IPR009060">
    <property type="entry name" value="UBA-like_sf"/>
</dbReference>
<dbReference type="Gene3D" id="1.10.286.20">
    <property type="match status" value="1"/>
</dbReference>
<geneLocation type="plastid" evidence="8"/>
<name>A0A9Y1I264_9RHOD</name>
<dbReference type="InterPro" id="IPR018101">
    <property type="entry name" value="Transl_elong_Ts_CS"/>
</dbReference>
<evidence type="ECO:0000313" key="8">
    <source>
        <dbReference type="EMBL" id="WDA98911.1"/>
    </source>
</evidence>
<dbReference type="PANTHER" id="PTHR11741">
    <property type="entry name" value="ELONGATION FACTOR TS"/>
    <property type="match status" value="1"/>
</dbReference>
<accession>A0A9Y1I264</accession>
<dbReference type="InterPro" id="IPR001816">
    <property type="entry name" value="Transl_elong_EFTs/EF1B"/>
</dbReference>
<gene>
    <name evidence="8" type="primary">tsf</name>
    <name evidence="8" type="ORF">SCTW_129</name>
</gene>
<evidence type="ECO:0000256" key="4">
    <source>
        <dbReference type="HAMAP-Rule" id="MF_00050"/>
    </source>
</evidence>
<evidence type="ECO:0000256" key="1">
    <source>
        <dbReference type="ARBA" id="ARBA00005532"/>
    </source>
</evidence>
<dbReference type="NCBIfam" id="TIGR00116">
    <property type="entry name" value="tsf"/>
    <property type="match status" value="1"/>
</dbReference>
<keyword evidence="8" id="KW-0934">Plastid</keyword>
<evidence type="ECO:0000256" key="5">
    <source>
        <dbReference type="HAMAP-Rule" id="MF_03135"/>
    </source>
</evidence>
<keyword evidence="4" id="KW-0963">Cytoplasm</keyword>
<dbReference type="FunFam" id="1.10.8.10:FF:000001">
    <property type="entry name" value="Elongation factor Ts"/>
    <property type="match status" value="1"/>
</dbReference>
<proteinExistence type="inferred from homology"/>
<dbReference type="InterPro" id="IPR014039">
    <property type="entry name" value="Transl_elong_EFTs/EF1B_dimer"/>
</dbReference>
<organism evidence="8">
    <name type="scientific">Sciadococcus taiwanensis</name>
    <dbReference type="NCBI Taxonomy" id="3028030"/>
    <lineage>
        <taxon>Eukaryota</taxon>
        <taxon>Rhodophyta</taxon>
        <taxon>Bangiophyceae</taxon>
        <taxon>Cavernulicolales</taxon>
        <taxon>Cavernulicolaceae</taxon>
        <taxon>Sciadococcus</taxon>
    </lineage>
</organism>
<comment type="function">
    <text evidence="4 6">Associates with the EF-Tu.GDP complex and induces the exchange of GDP to GTP. It remains bound to the aminoacyl-tRNA.EF-Tu.GTP complex up to the GTP hydrolysis stage on the ribosome.</text>
</comment>
<dbReference type="PROSITE" id="PS01126">
    <property type="entry name" value="EF_TS_1"/>
    <property type="match status" value="1"/>
</dbReference>
<reference evidence="8" key="1">
    <citation type="journal article" date="2023" name="J. Phycol.">
        <title>Revised classification of the Cyanidiophyceae based on plastid genome data with descriptions of the Cavernulicolales ord. nov. and Galdieriales ord. nov. (Rhodophyta).</title>
        <authorList>
            <person name="Park S.I."/>
            <person name="Cho C.H."/>
            <person name="Ciniglia C."/>
            <person name="Huang T.Y."/>
            <person name="Liu S.L."/>
            <person name="Bustamante D.E."/>
            <person name="Calderon M.S."/>
            <person name="Mansilla A."/>
            <person name="McDermott T."/>
            <person name="Andersen R.A."/>
            <person name="Yoon H.S."/>
        </authorList>
    </citation>
    <scope>NUCLEOTIDE SEQUENCE</scope>
</reference>
<dbReference type="Gene3D" id="1.10.8.10">
    <property type="entry name" value="DNA helicase RuvA subunit, C-terminal domain"/>
    <property type="match status" value="1"/>
</dbReference>